<evidence type="ECO:0008006" key="4">
    <source>
        <dbReference type="Google" id="ProtNLM"/>
    </source>
</evidence>
<dbReference type="AlphaFoldDB" id="A0A6A6VZE3"/>
<dbReference type="OrthoDB" id="4937900at2759"/>
<dbReference type="GO" id="GO:0001228">
    <property type="term" value="F:DNA-binding transcription activator activity, RNA polymerase II-specific"/>
    <property type="evidence" value="ECO:0007669"/>
    <property type="project" value="TreeGrafter"/>
</dbReference>
<evidence type="ECO:0000313" key="2">
    <source>
        <dbReference type="EMBL" id="KAF2756022.1"/>
    </source>
</evidence>
<feature type="region of interest" description="Disordered" evidence="1">
    <location>
        <begin position="393"/>
        <end position="414"/>
    </location>
</feature>
<dbReference type="RefSeq" id="XP_033598473.1">
    <property type="nucleotide sequence ID" value="XM_033745645.1"/>
</dbReference>
<sequence>MPPGTTKEETLYHGRDKYRPATTTDHDSHKSKTNEAGSVVKPSCAEFASLAISCRRGRVGRVMHGISSGSAQRAKMPVLLPGTAKHVACVHYAEKVKKKSGLYDIAIALRRDTSHEYGAVETYNAQCSSTCSYNGSPPRSSHYKAPSPQLSPSPIIISNDNDNNNATSTPARHMLDLELLHHWTTHTYATMVAVPQDAFYLAVEVPRGGMQYSYMLHGILAISALEKAYLTSTNNDINNTSSNTATTATYLRAAMEYYDTASASFRGQIGAITEHSAHVFYMFSMLVGMINLAIPQFRNKNNNNPAIDDDVTEWCSSGSSSVLGHIGTLFALYVHGAAMAVGHWDWLMTSPLAPSLVSAMELIRMAPRGDLDADTQLAMARVAEVVALATTPTPIPTTTTTDTGTTTATIPPQPQPPQDLTYPLALSSLNLCFVETAKDAIKFFCISFPFAAGRAYTRALARREPLALFLLMHWAVLLDRMGREAWWARAVGRRLVVEIAGVLEREGGFEGCEAWWEGIEWCRGRVGCGRGERGEGSGGLIGGWEM</sequence>
<feature type="region of interest" description="Disordered" evidence="1">
    <location>
        <begin position="1"/>
        <end position="37"/>
    </location>
</feature>
<protein>
    <recommendedName>
        <fullName evidence="4">Transcription factor domain-containing protein</fullName>
    </recommendedName>
</protein>
<reference evidence="2" key="1">
    <citation type="journal article" date="2020" name="Stud. Mycol.">
        <title>101 Dothideomycetes genomes: a test case for predicting lifestyles and emergence of pathogens.</title>
        <authorList>
            <person name="Haridas S."/>
            <person name="Albert R."/>
            <person name="Binder M."/>
            <person name="Bloem J."/>
            <person name="Labutti K."/>
            <person name="Salamov A."/>
            <person name="Andreopoulos B."/>
            <person name="Baker S."/>
            <person name="Barry K."/>
            <person name="Bills G."/>
            <person name="Bluhm B."/>
            <person name="Cannon C."/>
            <person name="Castanera R."/>
            <person name="Culley D."/>
            <person name="Daum C."/>
            <person name="Ezra D."/>
            <person name="Gonzalez J."/>
            <person name="Henrissat B."/>
            <person name="Kuo A."/>
            <person name="Liang C."/>
            <person name="Lipzen A."/>
            <person name="Lutzoni F."/>
            <person name="Magnuson J."/>
            <person name="Mondo S."/>
            <person name="Nolan M."/>
            <person name="Ohm R."/>
            <person name="Pangilinan J."/>
            <person name="Park H.-J."/>
            <person name="Ramirez L."/>
            <person name="Alfaro M."/>
            <person name="Sun H."/>
            <person name="Tritt A."/>
            <person name="Yoshinaga Y."/>
            <person name="Zwiers L.-H."/>
            <person name="Turgeon B."/>
            <person name="Goodwin S."/>
            <person name="Spatafora J."/>
            <person name="Crous P."/>
            <person name="Grigoriev I."/>
        </authorList>
    </citation>
    <scope>NUCLEOTIDE SEQUENCE</scope>
    <source>
        <strain evidence="2">CBS 121739</strain>
    </source>
</reference>
<feature type="compositionally biased region" description="Basic and acidic residues" evidence="1">
    <location>
        <begin position="1"/>
        <end position="33"/>
    </location>
</feature>
<dbReference type="PANTHER" id="PTHR47784:SF10">
    <property type="entry name" value="TRANSCRIPTION FACTOR, PUTATIVE (AFU_ORTHOLOGUE AFUA_6G14150)-RELATED"/>
    <property type="match status" value="1"/>
</dbReference>
<name>A0A6A6VZE3_9PEZI</name>
<accession>A0A6A6VZE3</accession>
<organism evidence="2 3">
    <name type="scientific">Pseudovirgaria hyperparasitica</name>
    <dbReference type="NCBI Taxonomy" id="470096"/>
    <lineage>
        <taxon>Eukaryota</taxon>
        <taxon>Fungi</taxon>
        <taxon>Dikarya</taxon>
        <taxon>Ascomycota</taxon>
        <taxon>Pezizomycotina</taxon>
        <taxon>Dothideomycetes</taxon>
        <taxon>Dothideomycetes incertae sedis</taxon>
        <taxon>Acrospermales</taxon>
        <taxon>Acrospermaceae</taxon>
        <taxon>Pseudovirgaria</taxon>
    </lineage>
</organism>
<keyword evidence="3" id="KW-1185">Reference proteome</keyword>
<dbReference type="EMBL" id="ML996576">
    <property type="protein sequence ID" value="KAF2756022.1"/>
    <property type="molecule type" value="Genomic_DNA"/>
</dbReference>
<proteinExistence type="predicted"/>
<gene>
    <name evidence="2" type="ORF">EJ05DRAFT_487834</name>
</gene>
<dbReference type="GeneID" id="54486699"/>
<evidence type="ECO:0000256" key="1">
    <source>
        <dbReference type="SAM" id="MobiDB-lite"/>
    </source>
</evidence>
<dbReference type="PANTHER" id="PTHR47784">
    <property type="entry name" value="STEROL UPTAKE CONTROL PROTEIN 2"/>
    <property type="match status" value="1"/>
</dbReference>
<feature type="compositionally biased region" description="Low complexity" evidence="1">
    <location>
        <begin position="393"/>
        <end position="410"/>
    </location>
</feature>
<evidence type="ECO:0000313" key="3">
    <source>
        <dbReference type="Proteomes" id="UP000799437"/>
    </source>
</evidence>
<dbReference type="InterPro" id="IPR053157">
    <property type="entry name" value="Sterol_Uptake_Regulator"/>
</dbReference>
<dbReference type="Proteomes" id="UP000799437">
    <property type="component" value="Unassembled WGS sequence"/>
</dbReference>